<dbReference type="EMBL" id="BARS01019050">
    <property type="protein sequence ID" value="GAF87002.1"/>
    <property type="molecule type" value="Genomic_DNA"/>
</dbReference>
<dbReference type="AlphaFoldDB" id="X0TFV1"/>
<organism evidence="2">
    <name type="scientific">marine sediment metagenome</name>
    <dbReference type="NCBI Taxonomy" id="412755"/>
    <lineage>
        <taxon>unclassified sequences</taxon>
        <taxon>metagenomes</taxon>
        <taxon>ecological metagenomes</taxon>
    </lineage>
</organism>
<reference evidence="2" key="1">
    <citation type="journal article" date="2014" name="Front. Microbiol.">
        <title>High frequency of phylogenetically diverse reductive dehalogenase-homologous genes in deep subseafloor sedimentary metagenomes.</title>
        <authorList>
            <person name="Kawai M."/>
            <person name="Futagami T."/>
            <person name="Toyoda A."/>
            <person name="Takaki Y."/>
            <person name="Nishi S."/>
            <person name="Hori S."/>
            <person name="Arai W."/>
            <person name="Tsubouchi T."/>
            <person name="Morono Y."/>
            <person name="Uchiyama I."/>
            <person name="Ito T."/>
            <person name="Fujiyama A."/>
            <person name="Inagaki F."/>
            <person name="Takami H."/>
        </authorList>
    </citation>
    <scope>NUCLEOTIDE SEQUENCE</scope>
    <source>
        <strain evidence="2">Expedition CK06-06</strain>
    </source>
</reference>
<dbReference type="PANTHER" id="PTHR48090:SF7">
    <property type="entry name" value="RFBJ PROTEIN"/>
    <property type="match status" value="1"/>
</dbReference>
<gene>
    <name evidence="2" type="ORF">S01H1_30910</name>
</gene>
<feature type="non-terminal residue" evidence="2">
    <location>
        <position position="1"/>
    </location>
</feature>
<dbReference type="PANTHER" id="PTHR48090">
    <property type="entry name" value="UNDECAPRENYL-PHOSPHATE 4-DEOXY-4-FORMAMIDO-L-ARABINOSE TRANSFERASE-RELATED"/>
    <property type="match status" value="1"/>
</dbReference>
<protein>
    <submittedName>
        <fullName evidence="2">Uncharacterized protein</fullName>
    </submittedName>
</protein>
<dbReference type="InterPro" id="IPR050256">
    <property type="entry name" value="Glycosyltransferase_2"/>
</dbReference>
<keyword evidence="1" id="KW-0472">Membrane</keyword>
<proteinExistence type="predicted"/>
<accession>X0TFV1</accession>
<evidence type="ECO:0000256" key="1">
    <source>
        <dbReference type="SAM" id="Phobius"/>
    </source>
</evidence>
<name>X0TFV1_9ZZZZ</name>
<comment type="caution">
    <text evidence="2">The sequence shown here is derived from an EMBL/GenBank/DDBJ whole genome shotgun (WGS) entry which is preliminary data.</text>
</comment>
<keyword evidence="1" id="KW-0812">Transmembrane</keyword>
<sequence>TELELKANGFAVESEMITLAADKNLKITEMPISNIYTKDGSTLHPIRHGIDVLGGIVVMISERRPLFFFGLAGGILLVVGLIIGFRVLNIAATTGNLAIGSTVLTTLFLIAGILSIFTGIILNALSRRK</sequence>
<feature type="transmembrane region" description="Helical" evidence="1">
    <location>
        <begin position="97"/>
        <end position="125"/>
    </location>
</feature>
<feature type="transmembrane region" description="Helical" evidence="1">
    <location>
        <begin position="66"/>
        <end position="85"/>
    </location>
</feature>
<keyword evidence="1" id="KW-1133">Transmembrane helix</keyword>
<evidence type="ECO:0000313" key="2">
    <source>
        <dbReference type="EMBL" id="GAF87002.1"/>
    </source>
</evidence>